<feature type="transmembrane region" description="Helical" evidence="1">
    <location>
        <begin position="38"/>
        <end position="57"/>
    </location>
</feature>
<comment type="caution">
    <text evidence="2">The sequence shown here is derived from an EMBL/GenBank/DDBJ whole genome shotgun (WGS) entry which is preliminary data.</text>
</comment>
<dbReference type="AlphaFoldDB" id="A0A965ZC51"/>
<evidence type="ECO:0000256" key="1">
    <source>
        <dbReference type="SAM" id="Phobius"/>
    </source>
</evidence>
<reference evidence="2" key="2">
    <citation type="submission" date="2020-10" db="EMBL/GenBank/DDBJ databases">
        <title>Mucilaginibacter sp. nov., isolated from soil.</title>
        <authorList>
            <person name="Jeon C.O."/>
        </authorList>
    </citation>
    <scope>NUCLEOTIDE SEQUENCE</scope>
    <source>
        <strain evidence="2">R11</strain>
    </source>
</reference>
<proteinExistence type="predicted"/>
<accession>A0A965ZC51</accession>
<reference evidence="2" key="1">
    <citation type="submission" date="2020-01" db="EMBL/GenBank/DDBJ databases">
        <authorList>
            <person name="Seo Y.L."/>
        </authorList>
    </citation>
    <scope>NUCLEOTIDE SEQUENCE</scope>
    <source>
        <strain evidence="2">R11</strain>
    </source>
</reference>
<dbReference type="RefSeq" id="WP_166584067.1">
    <property type="nucleotide sequence ID" value="NZ_WWEO01000034.1"/>
</dbReference>
<organism evidence="2 3">
    <name type="scientific">Mucilaginibacter agri</name>
    <dbReference type="NCBI Taxonomy" id="2695265"/>
    <lineage>
        <taxon>Bacteria</taxon>
        <taxon>Pseudomonadati</taxon>
        <taxon>Bacteroidota</taxon>
        <taxon>Sphingobacteriia</taxon>
        <taxon>Sphingobacteriales</taxon>
        <taxon>Sphingobacteriaceae</taxon>
        <taxon>Mucilaginibacter</taxon>
    </lineage>
</organism>
<keyword evidence="1" id="KW-0812">Transmembrane</keyword>
<evidence type="ECO:0000313" key="3">
    <source>
        <dbReference type="Proteomes" id="UP000638732"/>
    </source>
</evidence>
<dbReference type="EMBL" id="WWEO01000034">
    <property type="protein sequence ID" value="NCD68040.1"/>
    <property type="molecule type" value="Genomic_DNA"/>
</dbReference>
<sequence>MEAIILAALGSTCIQLLNLLELSKVPKSRRPDFKDIAYWLPYIINPLFGALIGYAYFDGQVHVNKLLAIHIGASAPLIIRSMSSVIPSVIKSDTK</sequence>
<keyword evidence="3" id="KW-1185">Reference proteome</keyword>
<keyword evidence="1" id="KW-1133">Transmembrane helix</keyword>
<keyword evidence="1" id="KW-0472">Membrane</keyword>
<name>A0A965ZC51_9SPHI</name>
<protein>
    <submittedName>
        <fullName evidence="2">Uncharacterized protein</fullName>
    </submittedName>
</protein>
<gene>
    <name evidence="2" type="ORF">GSY63_01580</name>
</gene>
<dbReference type="Proteomes" id="UP000638732">
    <property type="component" value="Unassembled WGS sequence"/>
</dbReference>
<evidence type="ECO:0000313" key="2">
    <source>
        <dbReference type="EMBL" id="NCD68040.1"/>
    </source>
</evidence>